<dbReference type="OrthoDB" id="9814566at2"/>
<dbReference type="RefSeq" id="WP_142454626.1">
    <property type="nucleotide sequence ID" value="NZ_FXTP01000008.1"/>
</dbReference>
<evidence type="ECO:0000313" key="1">
    <source>
        <dbReference type="EMBL" id="SMO70900.1"/>
    </source>
</evidence>
<dbReference type="InterPro" id="IPR025990">
    <property type="entry name" value="zinc_ribbon_bacterial"/>
</dbReference>
<accession>A0A521DIZ9</accession>
<dbReference type="AlphaFoldDB" id="A0A521DIZ9"/>
<reference evidence="1 2" key="1">
    <citation type="submission" date="2017-05" db="EMBL/GenBank/DDBJ databases">
        <authorList>
            <person name="Varghese N."/>
            <person name="Submissions S."/>
        </authorList>
    </citation>
    <scope>NUCLEOTIDE SEQUENCE [LARGE SCALE GENOMIC DNA]</scope>
    <source>
        <strain evidence="1 2">DSM 21985</strain>
    </source>
</reference>
<dbReference type="Pfam" id="PF14255">
    <property type="entry name" value="Zn_ribbon_21"/>
    <property type="match status" value="1"/>
</dbReference>
<sequence>MEGTYEHTFMCLHCGAQINMILESYYPEQEYIEDCEVCCNPIQIHYKFEGENLAFFNAQPIGQ</sequence>
<organism evidence="1 2">
    <name type="scientific">Gracilimonas mengyeensis</name>
    <dbReference type="NCBI Taxonomy" id="1302730"/>
    <lineage>
        <taxon>Bacteria</taxon>
        <taxon>Pseudomonadati</taxon>
        <taxon>Balneolota</taxon>
        <taxon>Balneolia</taxon>
        <taxon>Balneolales</taxon>
        <taxon>Balneolaceae</taxon>
        <taxon>Gracilimonas</taxon>
    </lineage>
</organism>
<gene>
    <name evidence="1" type="ORF">SAMN06265219_108168</name>
</gene>
<proteinExistence type="predicted"/>
<dbReference type="Proteomes" id="UP000317557">
    <property type="component" value="Unassembled WGS sequence"/>
</dbReference>
<evidence type="ECO:0000313" key="2">
    <source>
        <dbReference type="Proteomes" id="UP000317557"/>
    </source>
</evidence>
<protein>
    <submittedName>
        <fullName evidence="1">Cysteine-rich CPXCG</fullName>
    </submittedName>
</protein>
<dbReference type="EMBL" id="FXTP01000008">
    <property type="protein sequence ID" value="SMO70900.1"/>
    <property type="molecule type" value="Genomic_DNA"/>
</dbReference>
<keyword evidence="2" id="KW-1185">Reference proteome</keyword>
<name>A0A521DIZ9_9BACT</name>